<name>A0A835MJJ5_9ROSI</name>
<dbReference type="EMBL" id="JADGMS010000015">
    <property type="protein sequence ID" value="KAF9668165.1"/>
    <property type="molecule type" value="Genomic_DNA"/>
</dbReference>
<organism evidence="1 2">
    <name type="scientific">Salix dunnii</name>
    <dbReference type="NCBI Taxonomy" id="1413687"/>
    <lineage>
        <taxon>Eukaryota</taxon>
        <taxon>Viridiplantae</taxon>
        <taxon>Streptophyta</taxon>
        <taxon>Embryophyta</taxon>
        <taxon>Tracheophyta</taxon>
        <taxon>Spermatophyta</taxon>
        <taxon>Magnoliopsida</taxon>
        <taxon>eudicotyledons</taxon>
        <taxon>Gunneridae</taxon>
        <taxon>Pentapetalae</taxon>
        <taxon>rosids</taxon>
        <taxon>fabids</taxon>
        <taxon>Malpighiales</taxon>
        <taxon>Salicaceae</taxon>
        <taxon>Saliceae</taxon>
        <taxon>Salix</taxon>
    </lineage>
</organism>
<protein>
    <submittedName>
        <fullName evidence="1">Uncharacterized protein</fullName>
    </submittedName>
</protein>
<dbReference type="AlphaFoldDB" id="A0A835MJJ5"/>
<evidence type="ECO:0000313" key="1">
    <source>
        <dbReference type="EMBL" id="KAF9668165.1"/>
    </source>
</evidence>
<keyword evidence="2" id="KW-1185">Reference proteome</keyword>
<evidence type="ECO:0000313" key="2">
    <source>
        <dbReference type="Proteomes" id="UP000657918"/>
    </source>
</evidence>
<accession>A0A835MJJ5</accession>
<comment type="caution">
    <text evidence="1">The sequence shown here is derived from an EMBL/GenBank/DDBJ whole genome shotgun (WGS) entry which is preliminary data.</text>
</comment>
<sequence length="377" mass="42702">MQSILARTHLIYNDKDVVRSLNKLLSYNPINEFEPFLRVSLRSSGAPSVLPLHLIYLGGDGMLRENFHVLCNHGIPRSKIQKEAYENLSSSKTTVVKLASCCPPLLVATAEQLLDLLKRNPVSVFEGTGKKVYALFGRLLKLGFKLRVKNLLRSILIFCFCKWSSCSTPLKGPRTLCKQFKFKKDSLYHFHEEEAPKAAKKLASRGPNNKLEKTAFLMRFGCVENSDEITRVLDKKIDCLTNFLGYSKYTWLREKGAAKPRVSSAKILACSDVQFGPAIWESLRNASVQAKASPALKQCTDPEEFFVPKDNNITSLLFHFFTIRWYRRQGSQKRPTLRSQNEKRSCSQSTLQPIFSSSLSSDLCRYALSHPPIISII</sequence>
<gene>
    <name evidence="1" type="ORF">SADUNF_Sadunf15G0100700</name>
</gene>
<dbReference type="OrthoDB" id="764594at2759"/>
<proteinExistence type="predicted"/>
<dbReference type="Proteomes" id="UP000657918">
    <property type="component" value="Unassembled WGS sequence"/>
</dbReference>
<reference evidence="1 2" key="1">
    <citation type="submission" date="2020-10" db="EMBL/GenBank/DDBJ databases">
        <title>Plant Genome Project.</title>
        <authorList>
            <person name="Zhang R.-G."/>
        </authorList>
    </citation>
    <scope>NUCLEOTIDE SEQUENCE [LARGE SCALE GENOMIC DNA]</scope>
    <source>
        <strain evidence="1">FAFU-HL-1</strain>
        <tissue evidence="1">Leaf</tissue>
    </source>
</reference>